<organism evidence="5 6">
    <name type="scientific">Crossiella cryophila</name>
    <dbReference type="NCBI Taxonomy" id="43355"/>
    <lineage>
        <taxon>Bacteria</taxon>
        <taxon>Bacillati</taxon>
        <taxon>Actinomycetota</taxon>
        <taxon>Actinomycetes</taxon>
        <taxon>Pseudonocardiales</taxon>
        <taxon>Pseudonocardiaceae</taxon>
        <taxon>Crossiella</taxon>
    </lineage>
</organism>
<dbReference type="InterPro" id="IPR009003">
    <property type="entry name" value="Peptidase_S1_PA"/>
</dbReference>
<comment type="caution">
    <text evidence="5">The sequence shown here is derived from an EMBL/GenBank/DDBJ whole genome shotgun (WGS) entry which is preliminary data.</text>
</comment>
<dbReference type="PROSITE" id="PS00134">
    <property type="entry name" value="TRYPSIN_HIS"/>
    <property type="match status" value="1"/>
</dbReference>
<evidence type="ECO:0000313" key="5">
    <source>
        <dbReference type="EMBL" id="MBB4682252.1"/>
    </source>
</evidence>
<dbReference type="InterPro" id="IPR018114">
    <property type="entry name" value="TRYPSIN_HIS"/>
</dbReference>
<keyword evidence="6" id="KW-1185">Reference proteome</keyword>
<dbReference type="PANTHER" id="PTHR24276:SF98">
    <property type="entry name" value="FI18310P1-RELATED"/>
    <property type="match status" value="1"/>
</dbReference>
<dbReference type="EMBL" id="JACHMH010000001">
    <property type="protein sequence ID" value="MBB4682252.1"/>
    <property type="molecule type" value="Genomic_DNA"/>
</dbReference>
<dbReference type="SMART" id="SM00020">
    <property type="entry name" value="Tryp_SPc"/>
    <property type="match status" value="1"/>
</dbReference>
<dbReference type="InterPro" id="IPR050430">
    <property type="entry name" value="Peptidase_S1"/>
</dbReference>
<dbReference type="PRINTS" id="PR00722">
    <property type="entry name" value="CHYMOTRYPSIN"/>
</dbReference>
<dbReference type="InterPro" id="IPR001314">
    <property type="entry name" value="Peptidase_S1A"/>
</dbReference>
<dbReference type="InterPro" id="IPR001254">
    <property type="entry name" value="Trypsin_dom"/>
</dbReference>
<name>A0A7W7FYE3_9PSEU</name>
<dbReference type="PROSITE" id="PS50240">
    <property type="entry name" value="TRYPSIN_DOM"/>
    <property type="match status" value="1"/>
</dbReference>
<feature type="chain" id="PRO_5031114426" description="Peptidase S1 domain-containing protein" evidence="3">
    <location>
        <begin position="26"/>
        <end position="224"/>
    </location>
</feature>
<dbReference type="GO" id="GO:0004252">
    <property type="term" value="F:serine-type endopeptidase activity"/>
    <property type="evidence" value="ECO:0007669"/>
    <property type="project" value="InterPro"/>
</dbReference>
<dbReference type="Gene3D" id="2.40.10.10">
    <property type="entry name" value="Trypsin-like serine proteases"/>
    <property type="match status" value="1"/>
</dbReference>
<proteinExistence type="inferred from homology"/>
<sequence length="224" mass="23068">MRRPLLVLLAAVTAVLGLPAPPAGAIGQGANVRSPAPWAASLQLDGAHVCGGTLVAVQWVLTAAHCVAEPGSVDRIRLGSLDNTRGGILVKPVQVVKHRGPDLALVKLDRRVPLRPMDLTTGAPGAGTPLKLLGWGLTCADCAGSDRLRQIELPVAPDAGCGKGRERPWRLCLPSRRGQGACAGDSGGPALVRSGRGWRLAGVLSGGGPIEVTPAVDWIKATLR</sequence>
<accession>A0A7W7FYE3</accession>
<evidence type="ECO:0000256" key="3">
    <source>
        <dbReference type="SAM" id="SignalP"/>
    </source>
</evidence>
<keyword evidence="2" id="KW-1015">Disulfide bond</keyword>
<gene>
    <name evidence="5" type="ORF">HNR67_008370</name>
</gene>
<evidence type="ECO:0000259" key="4">
    <source>
        <dbReference type="PROSITE" id="PS50240"/>
    </source>
</evidence>
<dbReference type="CDD" id="cd00190">
    <property type="entry name" value="Tryp_SPc"/>
    <property type="match status" value="1"/>
</dbReference>
<comment type="similarity">
    <text evidence="1">Belongs to the peptidase S1 family.</text>
</comment>
<dbReference type="Proteomes" id="UP000533598">
    <property type="component" value="Unassembled WGS sequence"/>
</dbReference>
<dbReference type="GO" id="GO:0006508">
    <property type="term" value="P:proteolysis"/>
    <property type="evidence" value="ECO:0007669"/>
    <property type="project" value="InterPro"/>
</dbReference>
<reference evidence="5 6" key="1">
    <citation type="submission" date="2020-08" db="EMBL/GenBank/DDBJ databases">
        <title>Sequencing the genomes of 1000 actinobacteria strains.</title>
        <authorList>
            <person name="Klenk H.-P."/>
        </authorList>
    </citation>
    <scope>NUCLEOTIDE SEQUENCE [LARGE SCALE GENOMIC DNA]</scope>
    <source>
        <strain evidence="5 6">DSM 44230</strain>
    </source>
</reference>
<dbReference type="SUPFAM" id="SSF50494">
    <property type="entry name" value="Trypsin-like serine proteases"/>
    <property type="match status" value="1"/>
</dbReference>
<dbReference type="AlphaFoldDB" id="A0A7W7FYE3"/>
<feature type="domain" description="Peptidase S1" evidence="4">
    <location>
        <begin position="25"/>
        <end position="224"/>
    </location>
</feature>
<dbReference type="Pfam" id="PF00089">
    <property type="entry name" value="Trypsin"/>
    <property type="match status" value="1"/>
</dbReference>
<dbReference type="PANTHER" id="PTHR24276">
    <property type="entry name" value="POLYSERASE-RELATED"/>
    <property type="match status" value="1"/>
</dbReference>
<feature type="signal peptide" evidence="3">
    <location>
        <begin position="1"/>
        <end position="25"/>
    </location>
</feature>
<protein>
    <recommendedName>
        <fullName evidence="4">Peptidase S1 domain-containing protein</fullName>
    </recommendedName>
</protein>
<evidence type="ECO:0000256" key="1">
    <source>
        <dbReference type="ARBA" id="ARBA00007664"/>
    </source>
</evidence>
<dbReference type="InterPro" id="IPR043504">
    <property type="entry name" value="Peptidase_S1_PA_chymotrypsin"/>
</dbReference>
<evidence type="ECO:0000256" key="2">
    <source>
        <dbReference type="ARBA" id="ARBA00023157"/>
    </source>
</evidence>
<keyword evidence="3" id="KW-0732">Signal</keyword>
<evidence type="ECO:0000313" key="6">
    <source>
        <dbReference type="Proteomes" id="UP000533598"/>
    </source>
</evidence>
<dbReference type="RefSeq" id="WP_185009402.1">
    <property type="nucleotide sequence ID" value="NZ_BAAAUI010000007.1"/>
</dbReference>